<dbReference type="PATRIC" id="fig|445709.3.peg.1302"/>
<name>A0A0G3ET01_9BURK</name>
<feature type="region of interest" description="Disordered" evidence="1">
    <location>
        <begin position="43"/>
        <end position="67"/>
    </location>
</feature>
<organism evidence="2 3">
    <name type="scientific">Pandoraea thiooxydans</name>
    <dbReference type="NCBI Taxonomy" id="445709"/>
    <lineage>
        <taxon>Bacteria</taxon>
        <taxon>Pseudomonadati</taxon>
        <taxon>Pseudomonadota</taxon>
        <taxon>Betaproteobacteria</taxon>
        <taxon>Burkholderiales</taxon>
        <taxon>Burkholderiaceae</taxon>
        <taxon>Pandoraea</taxon>
    </lineage>
</organism>
<keyword evidence="3" id="KW-1185">Reference proteome</keyword>
<reference evidence="3" key="1">
    <citation type="submission" date="2015-06" db="EMBL/GenBank/DDBJ databases">
        <authorList>
            <person name="Lim Y.L."/>
            <person name="Ee R."/>
            <person name="Yong D."/>
            <person name="How K.Y."/>
            <person name="Yin W.F."/>
            <person name="Chan K.G."/>
        </authorList>
    </citation>
    <scope>NUCLEOTIDE SEQUENCE [LARGE SCALE GENOMIC DNA]</scope>
    <source>
        <strain evidence="3">DSM 25325</strain>
    </source>
</reference>
<dbReference type="KEGG" id="ptx:ABW99_06055"/>
<dbReference type="STRING" id="445709.ABW99_06055"/>
<protein>
    <recommendedName>
        <fullName evidence="4">Oxalate:formate antiporter</fullName>
    </recommendedName>
</protein>
<evidence type="ECO:0008006" key="4">
    <source>
        <dbReference type="Google" id="ProtNLM"/>
    </source>
</evidence>
<evidence type="ECO:0000313" key="3">
    <source>
        <dbReference type="Proteomes" id="UP000036700"/>
    </source>
</evidence>
<proteinExistence type="predicted"/>
<evidence type="ECO:0000256" key="1">
    <source>
        <dbReference type="SAM" id="MobiDB-lite"/>
    </source>
</evidence>
<sequence length="67" mass="6837">MEMLSLGLLAVLLVSTGAVLTGLLAERLPSTVSACADEGRFAGLGDAQPAHDEQRATVTTGTRPSVI</sequence>
<dbReference type="RefSeq" id="WP_047213614.1">
    <property type="nucleotide sequence ID" value="NZ_CP011568.3"/>
</dbReference>
<dbReference type="EMBL" id="CP011568">
    <property type="protein sequence ID" value="AKJ67841.1"/>
    <property type="molecule type" value="Genomic_DNA"/>
</dbReference>
<evidence type="ECO:0000313" key="2">
    <source>
        <dbReference type="EMBL" id="AKJ67841.1"/>
    </source>
</evidence>
<accession>A0A0G3ET01</accession>
<dbReference type="AlphaFoldDB" id="A0A0G3ET01"/>
<dbReference type="Proteomes" id="UP000036700">
    <property type="component" value="Chromosome"/>
</dbReference>
<feature type="compositionally biased region" description="Polar residues" evidence="1">
    <location>
        <begin position="56"/>
        <end position="67"/>
    </location>
</feature>
<gene>
    <name evidence="2" type="ORF">ABW99_06055</name>
</gene>